<dbReference type="FunFam" id="1.10.472.10:FF:000057">
    <property type="entry name" value="Cyclin N-terminal domain containing 2"/>
    <property type="match status" value="1"/>
</dbReference>
<evidence type="ECO:0000313" key="5">
    <source>
        <dbReference type="EMBL" id="KAF0686582.1"/>
    </source>
</evidence>
<dbReference type="InterPro" id="IPR013763">
    <property type="entry name" value="Cyclin-like_dom"/>
</dbReference>
<feature type="domain" description="Cyclin-like" evidence="4">
    <location>
        <begin position="58"/>
        <end position="144"/>
    </location>
</feature>
<dbReference type="PANTHER" id="PTHR10177">
    <property type="entry name" value="CYCLINS"/>
    <property type="match status" value="1"/>
</dbReference>
<organism evidence="6 7">
    <name type="scientific">Aphanomyces stellatus</name>
    <dbReference type="NCBI Taxonomy" id="120398"/>
    <lineage>
        <taxon>Eukaryota</taxon>
        <taxon>Sar</taxon>
        <taxon>Stramenopiles</taxon>
        <taxon>Oomycota</taxon>
        <taxon>Saprolegniomycetes</taxon>
        <taxon>Saprolegniales</taxon>
        <taxon>Verrucalvaceae</taxon>
        <taxon>Aphanomyces</taxon>
    </lineage>
</organism>
<dbReference type="InterPro" id="IPR039361">
    <property type="entry name" value="Cyclin"/>
</dbReference>
<dbReference type="SMART" id="SM00385">
    <property type="entry name" value="CYCLIN"/>
    <property type="match status" value="1"/>
</dbReference>
<sequence length="301" mass="32832">MLLLQLQDGPMPLMLDDTADVLTMLLRRQVEHRPACDYLITTQRGGGIDATMRRRIAAWMVDVATEFRFTVDETVDLALNYLDRYLSQVTTTKHELQLVGLAALLVASKFLETDALLMAEAAEMAKVAGFTPARIQAAELALLRALDWNLHVVLPVHFVDLFVADLHIPTLHNTTRALLAANRLSYTLLAFPPSHVATAVVALACHLTGHPASAFATYLVDKALPAADHTCQRHLLHGYDTAAGRSASSPPPIKRDRSPSPVGVDDDLFESITFDMTPPPTTHAVVPQVKRAKPNVAAVAE</sequence>
<comment type="similarity">
    <text evidence="2">Belongs to the cyclin family.</text>
</comment>
<evidence type="ECO:0000313" key="7">
    <source>
        <dbReference type="Proteomes" id="UP000332933"/>
    </source>
</evidence>
<proteinExistence type="inferred from homology"/>
<dbReference type="AlphaFoldDB" id="A0A485LI09"/>
<protein>
    <submittedName>
        <fullName evidence="6">Aste57867_21625 protein</fullName>
    </submittedName>
</protein>
<gene>
    <name evidence="6" type="primary">Aste57867_21625</name>
    <name evidence="5" type="ORF">As57867_021556</name>
    <name evidence="6" type="ORF">ASTE57867_21625</name>
</gene>
<dbReference type="InterPro" id="IPR006671">
    <property type="entry name" value="Cyclin_N"/>
</dbReference>
<dbReference type="InterPro" id="IPR036915">
    <property type="entry name" value="Cyclin-like_sf"/>
</dbReference>
<evidence type="ECO:0000259" key="4">
    <source>
        <dbReference type="SMART" id="SM00385"/>
    </source>
</evidence>
<reference evidence="5" key="2">
    <citation type="submission" date="2019-06" db="EMBL/GenBank/DDBJ databases">
        <title>Genomics analysis of Aphanomyces spp. identifies a new class of oomycete effector associated with host adaptation.</title>
        <authorList>
            <person name="Gaulin E."/>
        </authorList>
    </citation>
    <scope>NUCLEOTIDE SEQUENCE</scope>
    <source>
        <strain evidence="5">CBS 578.67</strain>
    </source>
</reference>
<evidence type="ECO:0000256" key="1">
    <source>
        <dbReference type="ARBA" id="ARBA00023127"/>
    </source>
</evidence>
<dbReference type="EMBL" id="CAADRA010007011">
    <property type="protein sequence ID" value="VFT98295.1"/>
    <property type="molecule type" value="Genomic_DNA"/>
</dbReference>
<feature type="region of interest" description="Disordered" evidence="3">
    <location>
        <begin position="242"/>
        <end position="265"/>
    </location>
</feature>
<keyword evidence="1 2" id="KW-0195">Cyclin</keyword>
<dbReference type="Proteomes" id="UP000332933">
    <property type="component" value="Unassembled WGS sequence"/>
</dbReference>
<dbReference type="Pfam" id="PF02984">
    <property type="entry name" value="Cyclin_C"/>
    <property type="match status" value="1"/>
</dbReference>
<evidence type="ECO:0000313" key="6">
    <source>
        <dbReference type="EMBL" id="VFT98295.1"/>
    </source>
</evidence>
<dbReference type="EMBL" id="VJMH01006985">
    <property type="protein sequence ID" value="KAF0686582.1"/>
    <property type="molecule type" value="Genomic_DNA"/>
</dbReference>
<evidence type="ECO:0000256" key="3">
    <source>
        <dbReference type="SAM" id="MobiDB-lite"/>
    </source>
</evidence>
<reference evidence="6 7" key="1">
    <citation type="submission" date="2019-03" db="EMBL/GenBank/DDBJ databases">
        <authorList>
            <person name="Gaulin E."/>
            <person name="Dumas B."/>
        </authorList>
    </citation>
    <scope>NUCLEOTIDE SEQUENCE [LARGE SCALE GENOMIC DNA]</scope>
    <source>
        <strain evidence="6">CBS 568.67</strain>
    </source>
</reference>
<dbReference type="OrthoDB" id="5590282at2759"/>
<keyword evidence="7" id="KW-1185">Reference proteome</keyword>
<accession>A0A485LI09</accession>
<evidence type="ECO:0000256" key="2">
    <source>
        <dbReference type="RuleBase" id="RU000383"/>
    </source>
</evidence>
<dbReference type="Pfam" id="PF00134">
    <property type="entry name" value="Cyclin_N"/>
    <property type="match status" value="1"/>
</dbReference>
<dbReference type="SUPFAM" id="SSF47954">
    <property type="entry name" value="Cyclin-like"/>
    <property type="match status" value="1"/>
</dbReference>
<dbReference type="InterPro" id="IPR004367">
    <property type="entry name" value="Cyclin_C-dom"/>
</dbReference>
<name>A0A485LI09_9STRA</name>
<dbReference type="Gene3D" id="1.10.472.10">
    <property type="entry name" value="Cyclin-like"/>
    <property type="match status" value="2"/>
</dbReference>